<dbReference type="SUPFAM" id="SSF88723">
    <property type="entry name" value="PIN domain-like"/>
    <property type="match status" value="1"/>
</dbReference>
<reference evidence="1" key="1">
    <citation type="submission" date="2020-10" db="EMBL/GenBank/DDBJ databases">
        <authorList>
            <person name="Gilroy R."/>
        </authorList>
    </citation>
    <scope>NUCLEOTIDE SEQUENCE</scope>
    <source>
        <strain evidence="1">11167</strain>
    </source>
</reference>
<evidence type="ECO:0000313" key="1">
    <source>
        <dbReference type="EMBL" id="MBO8443541.1"/>
    </source>
</evidence>
<evidence type="ECO:0000313" key="2">
    <source>
        <dbReference type="Proteomes" id="UP000823633"/>
    </source>
</evidence>
<dbReference type="InterPro" id="IPR016541">
    <property type="entry name" value="UCP008505"/>
</dbReference>
<proteinExistence type="predicted"/>
<name>A0A9D9E910_9SPIR</name>
<dbReference type="Proteomes" id="UP000823633">
    <property type="component" value="Unassembled WGS sequence"/>
</dbReference>
<accession>A0A9D9E910</accession>
<dbReference type="InterPro" id="IPR029060">
    <property type="entry name" value="PIN-like_dom_sf"/>
</dbReference>
<comment type="caution">
    <text evidence="1">The sequence shown here is derived from an EMBL/GenBank/DDBJ whole genome shotgun (WGS) entry which is preliminary data.</text>
</comment>
<sequence length="158" mass="17709">MSSLLLDSNILITGERDYYPHDIFPSVWEAVSASIVEKRAIVLDVVYNEIVKGQGWLAEWMKRHKTYVVGTDQQDIVDAYQQVLAFVFNPGNKFTKAAKDAWFANIDVADPWLIASAIVTGNTIVSFEVFASPGCRKRIKIPNVADHLPFHALELSIT</sequence>
<dbReference type="Pfam" id="PF14367">
    <property type="entry name" value="DUF4411"/>
    <property type="match status" value="1"/>
</dbReference>
<gene>
    <name evidence="1" type="ORF">IAC42_07255</name>
</gene>
<reference evidence="1" key="2">
    <citation type="journal article" date="2021" name="PeerJ">
        <title>Extensive microbial diversity within the chicken gut microbiome revealed by metagenomics and culture.</title>
        <authorList>
            <person name="Gilroy R."/>
            <person name="Ravi A."/>
            <person name="Getino M."/>
            <person name="Pursley I."/>
            <person name="Horton D.L."/>
            <person name="Alikhan N.F."/>
            <person name="Baker D."/>
            <person name="Gharbi K."/>
            <person name="Hall N."/>
            <person name="Watson M."/>
            <person name="Adriaenssens E.M."/>
            <person name="Foster-Nyarko E."/>
            <person name="Jarju S."/>
            <person name="Secka A."/>
            <person name="Antonio M."/>
            <person name="Oren A."/>
            <person name="Chaudhuri R.R."/>
            <person name="La Ragione R."/>
            <person name="Hildebrand F."/>
            <person name="Pallen M.J."/>
        </authorList>
    </citation>
    <scope>NUCLEOTIDE SEQUENCE</scope>
    <source>
        <strain evidence="1">11167</strain>
    </source>
</reference>
<protein>
    <submittedName>
        <fullName evidence="1">DUF4411 family protein</fullName>
    </submittedName>
</protein>
<organism evidence="1 2">
    <name type="scientific">Candidatus Aphodenecus pullistercoris</name>
    <dbReference type="NCBI Taxonomy" id="2840669"/>
    <lineage>
        <taxon>Bacteria</taxon>
        <taxon>Pseudomonadati</taxon>
        <taxon>Spirochaetota</taxon>
        <taxon>Spirochaetia</taxon>
        <taxon>Spirochaetales</taxon>
        <taxon>Candidatus Aphodenecus</taxon>
    </lineage>
</organism>
<dbReference type="EMBL" id="JADIMU010000046">
    <property type="protein sequence ID" value="MBO8443541.1"/>
    <property type="molecule type" value="Genomic_DNA"/>
</dbReference>
<dbReference type="AlphaFoldDB" id="A0A9D9E910"/>